<dbReference type="InterPro" id="IPR003594">
    <property type="entry name" value="HATPase_dom"/>
</dbReference>
<dbReference type="CDD" id="cd06225">
    <property type="entry name" value="HAMP"/>
    <property type="match status" value="1"/>
</dbReference>
<dbReference type="PANTHER" id="PTHR43065:SF42">
    <property type="entry name" value="TWO-COMPONENT SENSOR PPRA"/>
    <property type="match status" value="1"/>
</dbReference>
<gene>
    <name evidence="11" type="ORF">I7X43_08160</name>
</gene>
<dbReference type="PROSITE" id="PS50885">
    <property type="entry name" value="HAMP"/>
    <property type="match status" value="1"/>
</dbReference>
<organism evidence="11 12">
    <name type="scientific">Inhella gelatinilytica</name>
    <dbReference type="NCBI Taxonomy" id="2795030"/>
    <lineage>
        <taxon>Bacteria</taxon>
        <taxon>Pseudomonadati</taxon>
        <taxon>Pseudomonadota</taxon>
        <taxon>Betaproteobacteria</taxon>
        <taxon>Burkholderiales</taxon>
        <taxon>Sphaerotilaceae</taxon>
        <taxon>Inhella</taxon>
    </lineage>
</organism>
<evidence type="ECO:0000259" key="10">
    <source>
        <dbReference type="PROSITE" id="PS50885"/>
    </source>
</evidence>
<evidence type="ECO:0000256" key="6">
    <source>
        <dbReference type="ARBA" id="ARBA00022777"/>
    </source>
</evidence>
<evidence type="ECO:0000256" key="3">
    <source>
        <dbReference type="ARBA" id="ARBA00012438"/>
    </source>
</evidence>
<dbReference type="PRINTS" id="PR00344">
    <property type="entry name" value="BCTRLSENSOR"/>
</dbReference>
<dbReference type="Gene3D" id="6.10.340.10">
    <property type="match status" value="1"/>
</dbReference>
<dbReference type="SMART" id="SM00304">
    <property type="entry name" value="HAMP"/>
    <property type="match status" value="1"/>
</dbReference>
<evidence type="ECO:0000256" key="7">
    <source>
        <dbReference type="SAM" id="Coils"/>
    </source>
</evidence>
<dbReference type="PROSITE" id="PS50109">
    <property type="entry name" value="HIS_KIN"/>
    <property type="match status" value="1"/>
</dbReference>
<evidence type="ECO:0000259" key="9">
    <source>
        <dbReference type="PROSITE" id="PS50109"/>
    </source>
</evidence>
<keyword evidence="8" id="KW-0472">Membrane</keyword>
<keyword evidence="6 11" id="KW-0418">Kinase</keyword>
<dbReference type="InterPro" id="IPR004358">
    <property type="entry name" value="Sig_transdc_His_kin-like_C"/>
</dbReference>
<dbReference type="AlphaFoldDB" id="A0A931IZU7"/>
<evidence type="ECO:0000313" key="11">
    <source>
        <dbReference type="EMBL" id="MBH9552826.1"/>
    </source>
</evidence>
<dbReference type="InterPro" id="IPR003660">
    <property type="entry name" value="HAMP_dom"/>
</dbReference>
<keyword evidence="4" id="KW-0597">Phosphoprotein</keyword>
<accession>A0A931IZU7</accession>
<dbReference type="InterPro" id="IPR005467">
    <property type="entry name" value="His_kinase_dom"/>
</dbReference>
<sequence>MAFSNSLRWAVILTLLLGLMVPSAVVLVYDLQVTRRTVMEDLEKDMERGTQVLALSLAEPLWQVSPDLAAPMVKAQFDDPRFVEVIVTETNSNKPFVQQQKDSTTPELTRTKVHPIEREGRQIGQLVVTMSGEPLLKRAQGDLFKSAGRTLLVAALSMATILWLLRRRVLGPMERLSKAAFELGSGHMTSPVVVEGKDEIARVGQAMERMRLALIEAFDRLRQHANTLEDQVSERTAELSKTNQELTRAMLQLKTAQRELVESEKLASLGRLVAGVAHELNTPLGNAITVVTSLEDRWAELDSALHSGQPMRRSQLESLVADTRRGQDILQRNVRKAAELVRDFKQVAIDQTQDARREFDLAAMVRDVLVMVEPSFKHTPFVIETHLEDGLKLNSFPGSLGQVLTNLLVNARVHGLHDRPEGTVTVECHQAPESSDWVVLSVSDNGWGMDESVRKRIFDPFFTTKLGRGGTGLGMHIVHNIVTQLLGGGIDVISEPNQGAVMRLRLPKQAPERTEHADAGAGV</sequence>
<keyword evidence="8" id="KW-0812">Transmembrane</keyword>
<dbReference type="Pfam" id="PF00672">
    <property type="entry name" value="HAMP"/>
    <property type="match status" value="1"/>
</dbReference>
<evidence type="ECO:0000313" key="12">
    <source>
        <dbReference type="Proteomes" id="UP000620139"/>
    </source>
</evidence>
<dbReference type="Proteomes" id="UP000620139">
    <property type="component" value="Unassembled WGS sequence"/>
</dbReference>
<feature type="domain" description="HAMP" evidence="10">
    <location>
        <begin position="167"/>
        <end position="219"/>
    </location>
</feature>
<evidence type="ECO:0000256" key="5">
    <source>
        <dbReference type="ARBA" id="ARBA00022679"/>
    </source>
</evidence>
<dbReference type="EMBL" id="JAEDAL010000003">
    <property type="protein sequence ID" value="MBH9552826.1"/>
    <property type="molecule type" value="Genomic_DNA"/>
</dbReference>
<comment type="subcellular location">
    <subcellularLocation>
        <location evidence="2">Membrane</location>
    </subcellularLocation>
</comment>
<evidence type="ECO:0000256" key="1">
    <source>
        <dbReference type="ARBA" id="ARBA00000085"/>
    </source>
</evidence>
<comment type="caution">
    <text evidence="11">The sequence shown here is derived from an EMBL/GenBank/DDBJ whole genome shotgun (WGS) entry which is preliminary data.</text>
</comment>
<dbReference type="SUPFAM" id="SSF55874">
    <property type="entry name" value="ATPase domain of HSP90 chaperone/DNA topoisomerase II/histidine kinase"/>
    <property type="match status" value="1"/>
</dbReference>
<dbReference type="PANTHER" id="PTHR43065">
    <property type="entry name" value="SENSOR HISTIDINE KINASE"/>
    <property type="match status" value="1"/>
</dbReference>
<keyword evidence="7" id="KW-0175">Coiled coil</keyword>
<dbReference type="SMART" id="SM00388">
    <property type="entry name" value="HisKA"/>
    <property type="match status" value="1"/>
</dbReference>
<keyword evidence="5" id="KW-0808">Transferase</keyword>
<dbReference type="RefSeq" id="WP_198100445.1">
    <property type="nucleotide sequence ID" value="NZ_JAEDAL010000003.1"/>
</dbReference>
<dbReference type="Gene3D" id="1.10.287.130">
    <property type="match status" value="1"/>
</dbReference>
<dbReference type="EC" id="2.7.13.3" evidence="3"/>
<dbReference type="InterPro" id="IPR036890">
    <property type="entry name" value="HATPase_C_sf"/>
</dbReference>
<dbReference type="SMART" id="SM00387">
    <property type="entry name" value="HATPase_c"/>
    <property type="match status" value="1"/>
</dbReference>
<dbReference type="Pfam" id="PF02518">
    <property type="entry name" value="HATPase_c"/>
    <property type="match status" value="1"/>
</dbReference>
<feature type="transmembrane region" description="Helical" evidence="8">
    <location>
        <begin position="6"/>
        <end position="29"/>
    </location>
</feature>
<evidence type="ECO:0000256" key="8">
    <source>
        <dbReference type="SAM" id="Phobius"/>
    </source>
</evidence>
<protein>
    <recommendedName>
        <fullName evidence="3">histidine kinase</fullName>
        <ecNumber evidence="3">2.7.13.3</ecNumber>
    </recommendedName>
</protein>
<dbReference type="SUPFAM" id="SSF158472">
    <property type="entry name" value="HAMP domain-like"/>
    <property type="match status" value="1"/>
</dbReference>
<dbReference type="SUPFAM" id="SSF47384">
    <property type="entry name" value="Homodimeric domain of signal transducing histidine kinase"/>
    <property type="match status" value="1"/>
</dbReference>
<dbReference type="InterPro" id="IPR036097">
    <property type="entry name" value="HisK_dim/P_sf"/>
</dbReference>
<evidence type="ECO:0000256" key="4">
    <source>
        <dbReference type="ARBA" id="ARBA00022553"/>
    </source>
</evidence>
<dbReference type="GO" id="GO:0000155">
    <property type="term" value="F:phosphorelay sensor kinase activity"/>
    <property type="evidence" value="ECO:0007669"/>
    <property type="project" value="InterPro"/>
</dbReference>
<dbReference type="CDD" id="cd00082">
    <property type="entry name" value="HisKA"/>
    <property type="match status" value="1"/>
</dbReference>
<keyword evidence="12" id="KW-1185">Reference proteome</keyword>
<dbReference type="Gene3D" id="3.30.565.10">
    <property type="entry name" value="Histidine kinase-like ATPase, C-terminal domain"/>
    <property type="match status" value="1"/>
</dbReference>
<comment type="catalytic activity">
    <reaction evidence="1">
        <text>ATP + protein L-histidine = ADP + protein N-phospho-L-histidine.</text>
        <dbReference type="EC" id="2.7.13.3"/>
    </reaction>
</comment>
<dbReference type="InterPro" id="IPR003661">
    <property type="entry name" value="HisK_dim/P_dom"/>
</dbReference>
<keyword evidence="8" id="KW-1133">Transmembrane helix</keyword>
<feature type="domain" description="Histidine kinase" evidence="9">
    <location>
        <begin position="275"/>
        <end position="510"/>
    </location>
</feature>
<reference evidence="11" key="1">
    <citation type="submission" date="2020-12" db="EMBL/GenBank/DDBJ databases">
        <title>The genome sequence of Inhella sp. 4Y17.</title>
        <authorList>
            <person name="Liu Y."/>
        </authorList>
    </citation>
    <scope>NUCLEOTIDE SEQUENCE</scope>
    <source>
        <strain evidence="11">4Y10</strain>
    </source>
</reference>
<feature type="coiled-coil region" evidence="7">
    <location>
        <begin position="225"/>
        <end position="266"/>
    </location>
</feature>
<proteinExistence type="predicted"/>
<evidence type="ECO:0000256" key="2">
    <source>
        <dbReference type="ARBA" id="ARBA00004370"/>
    </source>
</evidence>
<feature type="transmembrane region" description="Helical" evidence="8">
    <location>
        <begin position="147"/>
        <end position="165"/>
    </location>
</feature>
<name>A0A931IZU7_9BURK</name>
<dbReference type="GO" id="GO:0016020">
    <property type="term" value="C:membrane"/>
    <property type="evidence" value="ECO:0007669"/>
    <property type="project" value="UniProtKB-SubCell"/>
</dbReference>